<dbReference type="SUPFAM" id="SSF52313">
    <property type="entry name" value="Ribosomal protein S2"/>
    <property type="match status" value="1"/>
</dbReference>
<dbReference type="Proteomes" id="UP001642484">
    <property type="component" value="Unassembled WGS sequence"/>
</dbReference>
<comment type="similarity">
    <text evidence="1">Belongs to the universal ribosomal protein uS2 family.</text>
</comment>
<gene>
    <name evidence="4" type="ORF">CCMP2556_LOCUS2881</name>
</gene>
<evidence type="ECO:0000313" key="5">
    <source>
        <dbReference type="Proteomes" id="UP001642484"/>
    </source>
</evidence>
<sequence length="760" mass="86308">MPSPRRRASLPRAVMAVSWATLTLSTSAEDSTGCTITAKICSNFPDFQRTQFRDDIGETHVNAGGNDAACLKRAEDFHHWCGNGASDAQVAASYEREQLSQVYHPGACPGGWSQWDAFCYKHFWEKKTWFEAEAFCRQYGEGSHLASIHSRAENRFIFALTGGLSAWIGYTDLDQDTHYKWSDNTQDDFSNFAKNCTGREHEPDCKPEERQQQWYDWEGHDRGTFVCKRNALLPVALLRNVSARILITRPWHELLPTLASSLESNTTKSQVSLKVDAIAKPEASAAEGKPMLEPRLGFFKVRPHRTAAVGLCALAAALAARRGDHAGEKADALGKVTELKKRFALRVECAHKTCSKVKMLQVDVHFEIGWQKNKDRNLDFMEKVVRQQLHGRMQMQFSSEHFFDAMPLMSGMSTSRRAMGNGEGHDYDDIFYVRKYLEPAKFKKLALGNWEMPENATRVVTLPELVDAGVQYGHKSNMWNPKMLKYLYADNGGTHIFDLVQTAANLNRACYYCMEAAAKGANFIFIGTKEQAREQVKKYAEEAGVPYCDLRFVGGVISNFAVIRKSVDMMLKLKEEKQQNAWSVLSEFKRFLNECKLNRMEKKYAGIVNLTSYPDICIFVDEAKERLPLAEMTRIGVPTVGMVDSNNDPTYVDIPIPSNTSSTRSIELVLRKLSEAIKKGKALAQMNPQGPPPEDKEWDPWILSRDRIRFMRRRSKRQGWMKGIYGSYENWKKCHPWGAVPTVAPFHDFKWNDILDPAHN</sequence>
<dbReference type="SMART" id="SM00034">
    <property type="entry name" value="CLECT"/>
    <property type="match status" value="1"/>
</dbReference>
<proteinExistence type="inferred from homology"/>
<dbReference type="Pfam" id="PF00059">
    <property type="entry name" value="Lectin_C"/>
    <property type="match status" value="1"/>
</dbReference>
<keyword evidence="2" id="KW-0732">Signal</keyword>
<evidence type="ECO:0000259" key="3">
    <source>
        <dbReference type="PROSITE" id="PS50041"/>
    </source>
</evidence>
<feature type="domain" description="C-type lectin" evidence="3">
    <location>
        <begin position="115"/>
        <end position="228"/>
    </location>
</feature>
<keyword evidence="5" id="KW-1185">Reference proteome</keyword>
<evidence type="ECO:0000313" key="4">
    <source>
        <dbReference type="EMBL" id="CAK8992476.1"/>
    </source>
</evidence>
<protein>
    <recommendedName>
        <fullName evidence="3">C-type lectin domain-containing protein</fullName>
    </recommendedName>
</protein>
<dbReference type="PANTHER" id="PTHR12534">
    <property type="entry name" value="30S RIBOSOMAL PROTEIN S2 PROKARYOTIC AND ORGANELLAR"/>
    <property type="match status" value="1"/>
</dbReference>
<dbReference type="NCBIfam" id="TIGR01011">
    <property type="entry name" value="rpsB_bact"/>
    <property type="match status" value="1"/>
</dbReference>
<name>A0ABP0HQJ8_9DINO</name>
<dbReference type="Gene3D" id="3.10.100.10">
    <property type="entry name" value="Mannose-Binding Protein A, subunit A"/>
    <property type="match status" value="1"/>
</dbReference>
<dbReference type="SUPFAM" id="SSF56436">
    <property type="entry name" value="C-type lectin-like"/>
    <property type="match status" value="1"/>
</dbReference>
<dbReference type="Gene3D" id="1.10.287.610">
    <property type="entry name" value="Helix hairpin bin"/>
    <property type="match status" value="1"/>
</dbReference>
<dbReference type="InterPro" id="IPR001865">
    <property type="entry name" value="Ribosomal_uS2"/>
</dbReference>
<reference evidence="4 5" key="1">
    <citation type="submission" date="2024-02" db="EMBL/GenBank/DDBJ databases">
        <authorList>
            <person name="Chen Y."/>
            <person name="Shah S."/>
            <person name="Dougan E. K."/>
            <person name="Thang M."/>
            <person name="Chan C."/>
        </authorList>
    </citation>
    <scope>NUCLEOTIDE SEQUENCE [LARGE SCALE GENOMIC DNA]</scope>
</reference>
<feature type="signal peptide" evidence="2">
    <location>
        <begin position="1"/>
        <end position="28"/>
    </location>
</feature>
<dbReference type="InterPro" id="IPR023591">
    <property type="entry name" value="Ribosomal_uS2_flav_dom_sf"/>
</dbReference>
<dbReference type="InterPro" id="IPR016186">
    <property type="entry name" value="C-type_lectin-like/link_sf"/>
</dbReference>
<evidence type="ECO:0000256" key="1">
    <source>
        <dbReference type="ARBA" id="ARBA00006242"/>
    </source>
</evidence>
<dbReference type="InterPro" id="IPR001304">
    <property type="entry name" value="C-type_lectin-like"/>
</dbReference>
<dbReference type="PRINTS" id="PR00395">
    <property type="entry name" value="RIBOSOMALS2"/>
</dbReference>
<dbReference type="HAMAP" id="MF_00291_B">
    <property type="entry name" value="Ribosomal_uS2_B"/>
    <property type="match status" value="1"/>
</dbReference>
<organism evidence="4 5">
    <name type="scientific">Durusdinium trenchii</name>
    <dbReference type="NCBI Taxonomy" id="1381693"/>
    <lineage>
        <taxon>Eukaryota</taxon>
        <taxon>Sar</taxon>
        <taxon>Alveolata</taxon>
        <taxon>Dinophyceae</taxon>
        <taxon>Suessiales</taxon>
        <taxon>Symbiodiniaceae</taxon>
        <taxon>Durusdinium</taxon>
    </lineage>
</organism>
<dbReference type="Gene3D" id="3.40.50.10490">
    <property type="entry name" value="Glucose-6-phosphate isomerase like protein, domain 1"/>
    <property type="match status" value="1"/>
</dbReference>
<feature type="chain" id="PRO_5045278385" description="C-type lectin domain-containing protein" evidence="2">
    <location>
        <begin position="29"/>
        <end position="760"/>
    </location>
</feature>
<accession>A0ABP0HQJ8</accession>
<evidence type="ECO:0000256" key="2">
    <source>
        <dbReference type="SAM" id="SignalP"/>
    </source>
</evidence>
<dbReference type="InterPro" id="IPR016187">
    <property type="entry name" value="CTDL_fold"/>
</dbReference>
<dbReference type="CDD" id="cd00037">
    <property type="entry name" value="CLECT"/>
    <property type="match status" value="1"/>
</dbReference>
<dbReference type="Pfam" id="PF00318">
    <property type="entry name" value="Ribosomal_S2"/>
    <property type="match status" value="1"/>
</dbReference>
<dbReference type="InterPro" id="IPR005706">
    <property type="entry name" value="Ribosomal_uS2_bac/mit/plastid"/>
</dbReference>
<dbReference type="PROSITE" id="PS50041">
    <property type="entry name" value="C_TYPE_LECTIN_2"/>
    <property type="match status" value="1"/>
</dbReference>
<comment type="caution">
    <text evidence="4">The sequence shown here is derived from an EMBL/GenBank/DDBJ whole genome shotgun (WGS) entry which is preliminary data.</text>
</comment>
<dbReference type="CDD" id="cd01425">
    <property type="entry name" value="RPS2"/>
    <property type="match status" value="1"/>
</dbReference>
<dbReference type="PANTHER" id="PTHR12534:SF0">
    <property type="entry name" value="SMALL RIBOSOMAL SUBUNIT PROTEIN US2M"/>
    <property type="match status" value="1"/>
</dbReference>
<dbReference type="EMBL" id="CAXAMN010001113">
    <property type="protein sequence ID" value="CAK8992476.1"/>
    <property type="molecule type" value="Genomic_DNA"/>
</dbReference>